<evidence type="ECO:0000256" key="5">
    <source>
        <dbReference type="ARBA" id="ARBA00025606"/>
    </source>
</evidence>
<evidence type="ECO:0000256" key="6">
    <source>
        <dbReference type="HAMAP-Rule" id="MF_00267"/>
    </source>
</evidence>
<evidence type="ECO:0000256" key="2">
    <source>
        <dbReference type="ARBA" id="ARBA00022618"/>
    </source>
</evidence>
<dbReference type="STRING" id="747365.Thena_0684"/>
<proteinExistence type="inferred from homology"/>
<reference evidence="8 9" key="1">
    <citation type="submission" date="2011-04" db="EMBL/GenBank/DDBJ databases">
        <title>The complete genome of Thermodesulfobium narugense DSM 14796.</title>
        <authorList>
            <consortium name="US DOE Joint Genome Institute (JGI-PGF)"/>
            <person name="Lucas S."/>
            <person name="Han J."/>
            <person name="Lapidus A."/>
            <person name="Bruce D."/>
            <person name="Goodwin L."/>
            <person name="Pitluck S."/>
            <person name="Peters L."/>
            <person name="Kyrpides N."/>
            <person name="Mavromatis K."/>
            <person name="Pagani I."/>
            <person name="Ivanova N."/>
            <person name="Ovchinnikova G."/>
            <person name="Zhang X."/>
            <person name="Saunders L."/>
            <person name="Detter J.C."/>
            <person name="Tapia R."/>
            <person name="Han C."/>
            <person name="Land M."/>
            <person name="Hauser L."/>
            <person name="Markowitz V."/>
            <person name="Cheng J.-F."/>
            <person name="Hugenholtz P."/>
            <person name="Woyke T."/>
            <person name="Wu D."/>
            <person name="Spring S."/>
            <person name="Schroeder M."/>
            <person name="Brambilla E."/>
            <person name="Klenk H.-P."/>
            <person name="Eisen J.A."/>
        </authorList>
    </citation>
    <scope>NUCLEOTIDE SEQUENCE [LARGE SCALE GENOMIC DNA]</scope>
    <source>
        <strain evidence="8 9">DSM 14796</strain>
    </source>
</reference>
<dbReference type="GO" id="GO:0000917">
    <property type="term" value="P:division septum assembly"/>
    <property type="evidence" value="ECO:0007669"/>
    <property type="project" value="UniProtKB-KW"/>
</dbReference>
<dbReference type="RefSeq" id="WP_013756046.1">
    <property type="nucleotide sequence ID" value="NC_015499.1"/>
</dbReference>
<evidence type="ECO:0000256" key="1">
    <source>
        <dbReference type="ARBA" id="ARBA00006291"/>
    </source>
</evidence>
<gene>
    <name evidence="6" type="primary">minC</name>
    <name evidence="8" type="ORF">Thena_0684</name>
</gene>
<evidence type="ECO:0000256" key="3">
    <source>
        <dbReference type="ARBA" id="ARBA00023210"/>
    </source>
</evidence>
<evidence type="ECO:0000256" key="4">
    <source>
        <dbReference type="ARBA" id="ARBA00023306"/>
    </source>
</evidence>
<keyword evidence="9" id="KW-1185">Reference proteome</keyword>
<dbReference type="KEGG" id="tnr:Thena_0684"/>
<dbReference type="InterPro" id="IPR005526">
    <property type="entry name" value="Septum_form_inhib_MinC_C"/>
</dbReference>
<dbReference type="GO" id="GO:1901891">
    <property type="term" value="P:regulation of cell septum assembly"/>
    <property type="evidence" value="ECO:0007669"/>
    <property type="project" value="InterPro"/>
</dbReference>
<feature type="domain" description="Septum formation inhibitor MinC C-terminal" evidence="7">
    <location>
        <begin position="115"/>
        <end position="214"/>
    </location>
</feature>
<comment type="similarity">
    <text evidence="1 6">Belongs to the MinC family.</text>
</comment>
<evidence type="ECO:0000259" key="7">
    <source>
        <dbReference type="Pfam" id="PF03775"/>
    </source>
</evidence>
<dbReference type="NCBIfam" id="TIGR01222">
    <property type="entry name" value="minC"/>
    <property type="match status" value="1"/>
</dbReference>
<dbReference type="InterPro" id="IPR036145">
    <property type="entry name" value="MinC_C_sf"/>
</dbReference>
<keyword evidence="3 6" id="KW-0717">Septation</keyword>
<dbReference type="GO" id="GO:0000902">
    <property type="term" value="P:cell morphogenesis"/>
    <property type="evidence" value="ECO:0007669"/>
    <property type="project" value="InterPro"/>
</dbReference>
<evidence type="ECO:0000313" key="9">
    <source>
        <dbReference type="Proteomes" id="UP000011765"/>
    </source>
</evidence>
<dbReference type="HAMAP" id="MF_00267">
    <property type="entry name" value="MinC"/>
    <property type="match status" value="1"/>
</dbReference>
<dbReference type="eggNOG" id="COG0850">
    <property type="taxonomic scope" value="Bacteria"/>
</dbReference>
<keyword evidence="4 6" id="KW-0131">Cell cycle</keyword>
<comment type="function">
    <text evidence="5 6">Cell division inhibitor that blocks the formation of polar Z ring septums. Rapidly oscillates between the poles of the cell to destabilize FtsZ filaments that have formed before they mature into polar Z rings. Prevents FtsZ polymerization.</text>
</comment>
<dbReference type="SUPFAM" id="SSF63848">
    <property type="entry name" value="Cell-division inhibitor MinC, C-terminal domain"/>
    <property type="match status" value="1"/>
</dbReference>
<dbReference type="InterPro" id="IPR016098">
    <property type="entry name" value="CAP/MinC_C"/>
</dbReference>
<protein>
    <recommendedName>
        <fullName evidence="6">Probable septum site-determining protein MinC</fullName>
    </recommendedName>
</protein>
<dbReference type="EMBL" id="CP002690">
    <property type="protein sequence ID" value="AEE14319.1"/>
    <property type="molecule type" value="Genomic_DNA"/>
</dbReference>
<dbReference type="Proteomes" id="UP000011765">
    <property type="component" value="Chromosome"/>
</dbReference>
<sequence>MERGKKFRLIGSKGALRLIIDQKPSLADVISYVKSFFESNKKFFEGTKIIFEIQSLCDLEASFIEQLKLKLARFEEINTFKIYNDHDDDRDEIEDKSTESFDNKICFNKMSTKYVYKSLRSGQKIDFEGNVIILGDVNAGAKISAGGSVIVLGSLKGIVQAGILDNSSIVFALDFDPVQITIAGVLGLLSNNDKSAINTNNMFAYFKDNKINIEPWTGRKFLIGE</sequence>
<dbReference type="AlphaFoldDB" id="M1E889"/>
<evidence type="ECO:0000313" key="8">
    <source>
        <dbReference type="EMBL" id="AEE14319.1"/>
    </source>
</evidence>
<dbReference type="PANTHER" id="PTHR34108">
    <property type="entry name" value="SEPTUM SITE-DETERMINING PROTEIN MINC"/>
    <property type="match status" value="1"/>
</dbReference>
<dbReference type="HOGENOM" id="CLU_048711_2_0_9"/>
<dbReference type="Gene3D" id="2.160.20.70">
    <property type="match status" value="1"/>
</dbReference>
<dbReference type="InterPro" id="IPR013033">
    <property type="entry name" value="MinC"/>
</dbReference>
<dbReference type="PANTHER" id="PTHR34108:SF1">
    <property type="entry name" value="SEPTUM SITE-DETERMINING PROTEIN MINC"/>
    <property type="match status" value="1"/>
</dbReference>
<name>M1E889_9BACT</name>
<dbReference type="Pfam" id="PF03775">
    <property type="entry name" value="MinC_C"/>
    <property type="match status" value="1"/>
</dbReference>
<accession>M1E889</accession>
<organism evidence="8 9">
    <name type="scientific">Thermodesulfobium narugense DSM 14796</name>
    <dbReference type="NCBI Taxonomy" id="747365"/>
    <lineage>
        <taxon>Bacteria</taxon>
        <taxon>Pseudomonadati</taxon>
        <taxon>Thermodesulfobiota</taxon>
        <taxon>Thermodesulfobiia</taxon>
        <taxon>Thermodesulfobiales</taxon>
        <taxon>Thermodesulfobiaceae</taxon>
        <taxon>Thermodesulfobium</taxon>
    </lineage>
</organism>
<dbReference type="OrthoDB" id="9790810at2"/>
<keyword evidence="2 6" id="KW-0132">Cell division</keyword>
<comment type="subunit">
    <text evidence="6">Interacts with MinD and FtsZ.</text>
</comment>